<keyword evidence="1" id="KW-0326">Glycosidase</keyword>
<dbReference type="EMBL" id="MT631617">
    <property type="protein sequence ID" value="QNO55520.1"/>
    <property type="molecule type" value="Genomic_DNA"/>
</dbReference>
<keyword evidence="1" id="KW-0378">Hydrolase</keyword>
<gene>
    <name evidence="1" type="primary">DNPH1</name>
    <name evidence="1" type="ORF">IBJMOJJD_00005</name>
</gene>
<proteinExistence type="predicted"/>
<evidence type="ECO:0000313" key="1">
    <source>
        <dbReference type="EMBL" id="QNO55520.1"/>
    </source>
</evidence>
<reference evidence="1" key="1">
    <citation type="submission" date="2020-06" db="EMBL/GenBank/DDBJ databases">
        <title>Unique genomic features of the anaerobic methanotrophic archaea.</title>
        <authorList>
            <person name="Chadwick G.L."/>
            <person name="Skennerton C.T."/>
            <person name="Laso-Perez R."/>
            <person name="Leu A.O."/>
            <person name="Speth D.R."/>
            <person name="Yu H."/>
            <person name="Morgan-Lang C."/>
            <person name="Hatzenpichler R."/>
            <person name="Goudeau D."/>
            <person name="Malmstrom R."/>
            <person name="Brazelton W.J."/>
            <person name="Woyke T."/>
            <person name="Hallam S.J."/>
            <person name="Tyson G.W."/>
            <person name="Wegener G."/>
            <person name="Boetius A."/>
            <person name="Orphan V."/>
        </authorList>
    </citation>
    <scope>NUCLEOTIDE SEQUENCE</scope>
</reference>
<accession>A0A7G9Z5I6</accession>
<protein>
    <submittedName>
        <fullName evidence="1">2'-deoxynucleoside 5'-phosphate N-hydrolase 1</fullName>
        <ecNumber evidence="1">3.2.2.-</ecNumber>
    </submittedName>
</protein>
<dbReference type="GO" id="GO:0070694">
    <property type="term" value="F:5-hydroxymethyl-dUMP N-hydrolase activity"/>
    <property type="evidence" value="ECO:0007669"/>
    <property type="project" value="TreeGrafter"/>
</dbReference>
<dbReference type="Pfam" id="PF05014">
    <property type="entry name" value="Nuc_deoxyrib_tr"/>
    <property type="match status" value="1"/>
</dbReference>
<organism evidence="1">
    <name type="scientific">Candidatus Methanophaga sp. ANME-1 ERB7</name>
    <dbReference type="NCBI Taxonomy" id="2759913"/>
    <lineage>
        <taxon>Archaea</taxon>
        <taxon>Methanobacteriati</taxon>
        <taxon>Methanobacteriota</taxon>
        <taxon>Stenosarchaea group</taxon>
        <taxon>Methanomicrobia</taxon>
        <taxon>Candidatus Methanophagales</taxon>
        <taxon>Candidatus Methanophagaceae</taxon>
        <taxon>Candidatus Methanophaga</taxon>
    </lineage>
</organism>
<dbReference type="InterPro" id="IPR051239">
    <property type="entry name" value="2'-dNMP_N-hydrolase"/>
</dbReference>
<dbReference type="PANTHER" id="PTHR15364">
    <property type="entry name" value="2'-DEOXYNUCLEOSIDE 5'-PHOSPHATE N-HYDROLASE 1"/>
    <property type="match status" value="1"/>
</dbReference>
<name>A0A7G9Z5I6_9EURY</name>
<dbReference type="SUPFAM" id="SSF52309">
    <property type="entry name" value="N-(deoxy)ribosyltransferase-like"/>
    <property type="match status" value="1"/>
</dbReference>
<dbReference type="AlphaFoldDB" id="A0A7G9Z5I6"/>
<dbReference type="EC" id="3.2.2.-" evidence="1"/>
<dbReference type="InterPro" id="IPR007710">
    <property type="entry name" value="Nucleoside_deoxyribTrfase"/>
</dbReference>
<sequence>MKISKKVFFSCSMCGGFGRVAQEELRKIPDIIEELGMVVISRHQTSERFMESELRLTDKAIHDRDYGWLNDADMVIAEITNPSLGVGAEIADAVNLGIPVLCVYRTEYERQISAYIRGKAGVECRAYSDHDELKEVIKGFMF</sequence>
<dbReference type="GO" id="GO:0009159">
    <property type="term" value="P:deoxyribonucleoside monophosphate catabolic process"/>
    <property type="evidence" value="ECO:0007669"/>
    <property type="project" value="TreeGrafter"/>
</dbReference>
<dbReference type="PANTHER" id="PTHR15364:SF0">
    <property type="entry name" value="2'-DEOXYNUCLEOSIDE 5'-PHOSPHATE N-HYDROLASE 1"/>
    <property type="match status" value="1"/>
</dbReference>
<dbReference type="Gene3D" id="3.40.50.450">
    <property type="match status" value="1"/>
</dbReference>